<feature type="chain" id="PRO_5013121155" evidence="1">
    <location>
        <begin position="25"/>
        <end position="140"/>
    </location>
</feature>
<reference evidence="2" key="1">
    <citation type="journal article" date="2017" name="J. ISSAAS">
        <title>Ophiuroid Phylotranscriptomics Enables Discovery Of Novel Echinoderm Representatives Of Bilaterian Neuropeptide Families And Reconstruction Of Neuropeptide Precursor Evolution Over ~270 Million Years.</title>
        <authorList>
            <person name="Zandawala M."/>
            <person name="Yanez L.A."/>
            <person name="Moghul I."/>
            <person name="Delroisse J."/>
            <person name="Abylkassimova N."/>
            <person name="Hugall A."/>
            <person name="O'Hara T."/>
            <person name="Elphick M.R."/>
        </authorList>
    </citation>
    <scope>NUCLEOTIDE SEQUENCE</scope>
</reference>
<sequence>MPQTGPFLSLIVFTILLYLTGLLAQKQSCCRVKGCSIPPDCDCPLKQELCKDVTKGILSMGKRTRSYEENVYRQLDQNKDRQHQGTRTSSKVMNTILKLLQSQEQEDEPQDWKPMLSRNLWENEDFNEDLYDQQPNFYAD</sequence>
<organism evidence="2">
    <name type="scientific">Ophionotus victoriae</name>
    <dbReference type="NCBI Taxonomy" id="667017"/>
    <lineage>
        <taxon>Eukaryota</taxon>
        <taxon>Metazoa</taxon>
        <taxon>Echinodermata</taxon>
        <taxon>Eleutherozoa</taxon>
        <taxon>Asterozoa</taxon>
        <taxon>Ophiuroidea</taxon>
        <taxon>Myophiuroidea</taxon>
        <taxon>Metophiurida</taxon>
        <taxon>Ophintegrida</taxon>
        <taxon>Amphilepidida</taxon>
        <taxon>Ophiurina</taxon>
        <taxon>Chilophiurina</taxon>
        <taxon>Ophiuridae</taxon>
        <taxon>Ophiurinae</taxon>
        <taxon>Ophionotus</taxon>
    </lineage>
</organism>
<evidence type="ECO:0000313" key="2">
    <source>
        <dbReference type="EMBL" id="ASK86256.1"/>
    </source>
</evidence>
<keyword evidence="1" id="KW-0732">Signal</keyword>
<dbReference type="AlphaFoldDB" id="A0A220W0D7"/>
<proteinExistence type="evidence at transcript level"/>
<dbReference type="EMBL" id="MF155246">
    <property type="protein sequence ID" value="ASK86256.1"/>
    <property type="molecule type" value="mRNA"/>
</dbReference>
<protein>
    <submittedName>
        <fullName evidence="2">Orexin 2</fullName>
    </submittedName>
</protein>
<evidence type="ECO:0000256" key="1">
    <source>
        <dbReference type="SAM" id="SignalP"/>
    </source>
</evidence>
<accession>A0A220W0D7</accession>
<feature type="signal peptide" evidence="1">
    <location>
        <begin position="1"/>
        <end position="24"/>
    </location>
</feature>
<name>A0A220W0D7_9ECHI</name>